<name>A0A1H8BDL4_9RHOB</name>
<accession>A0A1H8BDL4</accession>
<dbReference type="AlphaFoldDB" id="A0A1H8BDL4"/>
<evidence type="ECO:0000259" key="1">
    <source>
        <dbReference type="PROSITE" id="PS51332"/>
    </source>
</evidence>
<dbReference type="Gene3D" id="3.40.50.280">
    <property type="entry name" value="Cobalamin-binding domain"/>
    <property type="match status" value="1"/>
</dbReference>
<reference evidence="2 3" key="1">
    <citation type="submission" date="2016-10" db="EMBL/GenBank/DDBJ databases">
        <authorList>
            <person name="de Groot N.N."/>
        </authorList>
    </citation>
    <scope>NUCLEOTIDE SEQUENCE [LARGE SCALE GENOMIC DNA]</scope>
    <source>
        <strain evidence="2 3">DSM 11457</strain>
    </source>
</reference>
<gene>
    <name evidence="2" type="ORF">SAMN04488077_10884</name>
</gene>
<sequence length="267" mass="29321">MQDEGQEGQPGISGGQGKGIRFLVESALRSVASASHNTEPKTRDEWITQLCAALVSESETSHKAVISSLIAKGVTQREVFQSYIPDAARVLGEMWVQDRASFVDVTLGASRLQALFRSYGEDGFDRWMDRSIPLGQSVLMIIPEFEHHSLGAFVAADQFRRHGLWVHMGIGLNREELTKLISSGRFSMLGLSVATRKTVEKVTELIDYIRANNPDCPPIVIGGRVVDDARMIERRTGADHAVTSIREAIERCGLAAVGQELPFDSAL</sequence>
<dbReference type="SUPFAM" id="SSF52242">
    <property type="entry name" value="Cobalamin (vitamin B12)-binding domain"/>
    <property type="match status" value="1"/>
</dbReference>
<dbReference type="InterPro" id="IPR006158">
    <property type="entry name" value="Cobalamin-bd"/>
</dbReference>
<dbReference type="PROSITE" id="PS51332">
    <property type="entry name" value="B12_BINDING"/>
    <property type="match status" value="1"/>
</dbReference>
<dbReference type="EMBL" id="FOBO01000008">
    <property type="protein sequence ID" value="SEM80902.1"/>
    <property type="molecule type" value="Genomic_DNA"/>
</dbReference>
<protein>
    <submittedName>
        <fullName evidence="2">B12 binding domain-containing protein</fullName>
    </submittedName>
</protein>
<feature type="domain" description="B12-binding" evidence="1">
    <location>
        <begin position="135"/>
        <end position="264"/>
    </location>
</feature>
<dbReference type="RefSeq" id="WP_244888516.1">
    <property type="nucleotide sequence ID" value="NZ_FOBO01000008.1"/>
</dbReference>
<dbReference type="GO" id="GO:0046872">
    <property type="term" value="F:metal ion binding"/>
    <property type="evidence" value="ECO:0007669"/>
    <property type="project" value="InterPro"/>
</dbReference>
<evidence type="ECO:0000313" key="3">
    <source>
        <dbReference type="Proteomes" id="UP000182160"/>
    </source>
</evidence>
<organism evidence="2 3">
    <name type="scientific">Roseovarius tolerans</name>
    <dbReference type="NCBI Taxonomy" id="74031"/>
    <lineage>
        <taxon>Bacteria</taxon>
        <taxon>Pseudomonadati</taxon>
        <taxon>Pseudomonadota</taxon>
        <taxon>Alphaproteobacteria</taxon>
        <taxon>Rhodobacterales</taxon>
        <taxon>Roseobacteraceae</taxon>
        <taxon>Roseovarius</taxon>
    </lineage>
</organism>
<dbReference type="GO" id="GO:0031419">
    <property type="term" value="F:cobalamin binding"/>
    <property type="evidence" value="ECO:0007669"/>
    <property type="project" value="InterPro"/>
</dbReference>
<evidence type="ECO:0000313" key="2">
    <source>
        <dbReference type="EMBL" id="SEM80902.1"/>
    </source>
</evidence>
<dbReference type="InterPro" id="IPR036724">
    <property type="entry name" value="Cobalamin-bd_sf"/>
</dbReference>
<dbReference type="Proteomes" id="UP000182160">
    <property type="component" value="Unassembled WGS sequence"/>
</dbReference>
<dbReference type="Pfam" id="PF02310">
    <property type="entry name" value="B12-binding"/>
    <property type="match status" value="1"/>
</dbReference>
<proteinExistence type="predicted"/>